<reference evidence="9 10" key="1">
    <citation type="submission" date="2018-10" db="EMBL/GenBank/DDBJ databases">
        <title>Co-occurring genomic capacity for anaerobic methane metabolism and dissimilatory sulfite reduction discovered in the Korarchaeota.</title>
        <authorList>
            <person name="Mckay L.J."/>
            <person name="Dlakic M."/>
            <person name="Fields M.W."/>
            <person name="Delmont T.O."/>
            <person name="Eren A.M."/>
            <person name="Jay Z.J."/>
            <person name="Klingelsmith K.B."/>
            <person name="Rusch D.B."/>
            <person name="Inskeep W.P."/>
        </authorList>
    </citation>
    <scope>NUCLEOTIDE SEQUENCE [LARGE SCALE GENOMIC DNA]</scope>
    <source>
        <strain evidence="9 10">WS</strain>
    </source>
</reference>
<dbReference type="AlphaFoldDB" id="A0A3R9RI66"/>
<dbReference type="SUPFAM" id="SSF161098">
    <property type="entry name" value="MetI-like"/>
    <property type="match status" value="1"/>
</dbReference>
<keyword evidence="2 7" id="KW-0813">Transport</keyword>
<evidence type="ECO:0000256" key="5">
    <source>
        <dbReference type="ARBA" id="ARBA00022989"/>
    </source>
</evidence>
<dbReference type="EMBL" id="RCOR01000035">
    <property type="protein sequence ID" value="RSN68150.1"/>
    <property type="molecule type" value="Genomic_DNA"/>
</dbReference>
<keyword evidence="5 7" id="KW-1133">Transmembrane helix</keyword>
<dbReference type="Gene3D" id="1.10.3720.10">
    <property type="entry name" value="MetI-like"/>
    <property type="match status" value="1"/>
</dbReference>
<feature type="transmembrane region" description="Helical" evidence="7">
    <location>
        <begin position="99"/>
        <end position="125"/>
    </location>
</feature>
<keyword evidence="3" id="KW-1003">Cell membrane</keyword>
<organism evidence="9 10">
    <name type="scientific">Candidatus Korarchaeum cryptofilum</name>
    <dbReference type="NCBI Taxonomy" id="498846"/>
    <lineage>
        <taxon>Archaea</taxon>
        <taxon>Thermoproteota</taxon>
        <taxon>Candidatus Korarchaeia</taxon>
        <taxon>Candidatus Korarchaeales</taxon>
        <taxon>Candidatus Korarchaeaceae</taxon>
        <taxon>Candidatus Korarchaeum</taxon>
    </lineage>
</organism>
<dbReference type="Proteomes" id="UP000278149">
    <property type="component" value="Unassembled WGS sequence"/>
</dbReference>
<feature type="domain" description="ABC transmembrane type-1" evidence="8">
    <location>
        <begin position="97"/>
        <end position="287"/>
    </location>
</feature>
<dbReference type="Pfam" id="PF00528">
    <property type="entry name" value="BPD_transp_1"/>
    <property type="match status" value="1"/>
</dbReference>
<dbReference type="PANTHER" id="PTHR43386">
    <property type="entry name" value="OLIGOPEPTIDE TRANSPORT SYSTEM PERMEASE PROTEIN APPC"/>
    <property type="match status" value="1"/>
</dbReference>
<comment type="similarity">
    <text evidence="7">Belongs to the binding-protein-dependent transport system permease family.</text>
</comment>
<dbReference type="PROSITE" id="PS50928">
    <property type="entry name" value="ABC_TM1"/>
    <property type="match status" value="1"/>
</dbReference>
<comment type="caution">
    <text evidence="9">The sequence shown here is derived from an EMBL/GenBank/DDBJ whole genome shotgun (WGS) entry which is preliminary data.</text>
</comment>
<evidence type="ECO:0000256" key="7">
    <source>
        <dbReference type="RuleBase" id="RU363032"/>
    </source>
</evidence>
<accession>A0A3R9RI66</accession>
<dbReference type="RefSeq" id="WP_125742172.1">
    <property type="nucleotide sequence ID" value="NZ_RCOR01000035.1"/>
</dbReference>
<dbReference type="InterPro" id="IPR025966">
    <property type="entry name" value="OppC_N"/>
</dbReference>
<dbReference type="InterPro" id="IPR000515">
    <property type="entry name" value="MetI-like"/>
</dbReference>
<gene>
    <name evidence="9" type="ORF">D9Q81_06695</name>
</gene>
<feature type="transmembrane region" description="Helical" evidence="7">
    <location>
        <begin position="32"/>
        <end position="55"/>
    </location>
</feature>
<evidence type="ECO:0000313" key="10">
    <source>
        <dbReference type="Proteomes" id="UP000278149"/>
    </source>
</evidence>
<dbReference type="InterPro" id="IPR050366">
    <property type="entry name" value="BP-dependent_transpt_permease"/>
</dbReference>
<evidence type="ECO:0000259" key="8">
    <source>
        <dbReference type="PROSITE" id="PS50928"/>
    </source>
</evidence>
<keyword evidence="4 7" id="KW-0812">Transmembrane</keyword>
<name>A0A3R9RI66_9CREN</name>
<evidence type="ECO:0000256" key="4">
    <source>
        <dbReference type="ARBA" id="ARBA00022692"/>
    </source>
</evidence>
<evidence type="ECO:0000256" key="6">
    <source>
        <dbReference type="ARBA" id="ARBA00023136"/>
    </source>
</evidence>
<comment type="subcellular location">
    <subcellularLocation>
        <location evidence="1 7">Cell membrane</location>
        <topology evidence="1 7">Multi-pass membrane protein</topology>
    </subcellularLocation>
</comment>
<evidence type="ECO:0000256" key="3">
    <source>
        <dbReference type="ARBA" id="ARBA00022475"/>
    </source>
</evidence>
<proteinExistence type="inferred from homology"/>
<feature type="transmembrane region" description="Helical" evidence="7">
    <location>
        <begin position="162"/>
        <end position="181"/>
    </location>
</feature>
<evidence type="ECO:0000256" key="1">
    <source>
        <dbReference type="ARBA" id="ARBA00004651"/>
    </source>
</evidence>
<evidence type="ECO:0000313" key="9">
    <source>
        <dbReference type="EMBL" id="RSN68150.1"/>
    </source>
</evidence>
<keyword evidence="6 7" id="KW-0472">Membrane</keyword>
<dbReference type="CDD" id="cd06261">
    <property type="entry name" value="TM_PBP2"/>
    <property type="match status" value="1"/>
</dbReference>
<dbReference type="PANTHER" id="PTHR43386:SF1">
    <property type="entry name" value="D,D-DIPEPTIDE TRANSPORT SYSTEM PERMEASE PROTEIN DDPC-RELATED"/>
    <property type="match status" value="1"/>
</dbReference>
<sequence>MQELRVERLKVSKIELWKDSIRKWWFRFSRSPLSVVGFAISATCVALAILAPIVAPYPEHAGWYINLDEALQPPSLKHPFGTDHYGRDVLSRVIFGMRYSFILVAVVLPLVIPTGVILGVLAGYFRGSLIDYVIMRLSDIFVSVPPLVMALAIASVMKPSMINSMIAVSITWWPWYARLAYSAVSSQKNEYYVIYSEITGMSKLRIMFKEILPNCLGPILTKATLDVGWVILVGAALSFVGLGAQPPTPDLGTMVAEGSHLLPASWWVTIFPAMTISIIILGFNLLGDGIKDIFTEERY</sequence>
<dbReference type="GO" id="GO:0055085">
    <property type="term" value="P:transmembrane transport"/>
    <property type="evidence" value="ECO:0007669"/>
    <property type="project" value="InterPro"/>
</dbReference>
<feature type="transmembrane region" description="Helical" evidence="7">
    <location>
        <begin position="227"/>
        <end position="244"/>
    </location>
</feature>
<dbReference type="GO" id="GO:0005886">
    <property type="term" value="C:plasma membrane"/>
    <property type="evidence" value="ECO:0007669"/>
    <property type="project" value="UniProtKB-SubCell"/>
</dbReference>
<dbReference type="Pfam" id="PF12911">
    <property type="entry name" value="OppC_N"/>
    <property type="match status" value="1"/>
</dbReference>
<feature type="transmembrane region" description="Helical" evidence="7">
    <location>
        <begin position="264"/>
        <end position="286"/>
    </location>
</feature>
<evidence type="ECO:0000256" key="2">
    <source>
        <dbReference type="ARBA" id="ARBA00022448"/>
    </source>
</evidence>
<dbReference type="InterPro" id="IPR035906">
    <property type="entry name" value="MetI-like_sf"/>
</dbReference>
<feature type="transmembrane region" description="Helical" evidence="7">
    <location>
        <begin position="137"/>
        <end position="156"/>
    </location>
</feature>
<protein>
    <submittedName>
        <fullName evidence="9">ABC transporter permease</fullName>
    </submittedName>
</protein>